<accession>A0A2T7BLU1</accession>
<feature type="domain" description="RNA polymerase sigma factor 70 region 4 type 2" evidence="6">
    <location>
        <begin position="141"/>
        <end position="188"/>
    </location>
</feature>
<dbReference type="InterPro" id="IPR039425">
    <property type="entry name" value="RNA_pol_sigma-70-like"/>
</dbReference>
<evidence type="ECO:0000256" key="1">
    <source>
        <dbReference type="ARBA" id="ARBA00010641"/>
    </source>
</evidence>
<comment type="similarity">
    <text evidence="1">Belongs to the sigma-70 factor family. ECF subfamily.</text>
</comment>
<evidence type="ECO:0000313" key="8">
    <source>
        <dbReference type="Proteomes" id="UP000244450"/>
    </source>
</evidence>
<keyword evidence="4" id="KW-0804">Transcription</keyword>
<dbReference type="Gene3D" id="1.10.10.10">
    <property type="entry name" value="Winged helix-like DNA-binding domain superfamily/Winged helix DNA-binding domain"/>
    <property type="match status" value="1"/>
</dbReference>
<protein>
    <recommendedName>
        <fullName evidence="9">RNA polymerase sigma-70 factor</fullName>
    </recommendedName>
</protein>
<dbReference type="SUPFAM" id="SSF88659">
    <property type="entry name" value="Sigma3 and sigma4 domains of RNA polymerase sigma factors"/>
    <property type="match status" value="1"/>
</dbReference>
<dbReference type="GO" id="GO:0016987">
    <property type="term" value="F:sigma factor activity"/>
    <property type="evidence" value="ECO:0007669"/>
    <property type="project" value="UniProtKB-KW"/>
</dbReference>
<evidence type="ECO:0000256" key="3">
    <source>
        <dbReference type="ARBA" id="ARBA00023082"/>
    </source>
</evidence>
<dbReference type="SUPFAM" id="SSF88946">
    <property type="entry name" value="Sigma2 domain of RNA polymerase sigma factors"/>
    <property type="match status" value="1"/>
</dbReference>
<dbReference type="InterPro" id="IPR013325">
    <property type="entry name" value="RNA_pol_sigma_r2"/>
</dbReference>
<evidence type="ECO:0000259" key="6">
    <source>
        <dbReference type="Pfam" id="PF08281"/>
    </source>
</evidence>
<evidence type="ECO:0000259" key="5">
    <source>
        <dbReference type="Pfam" id="PF04542"/>
    </source>
</evidence>
<keyword evidence="2" id="KW-0805">Transcription regulation</keyword>
<keyword evidence="3" id="KW-0731">Sigma factor</keyword>
<gene>
    <name evidence="7" type="ORF">DCC81_03965</name>
</gene>
<feature type="domain" description="RNA polymerase sigma-70 region 2" evidence="5">
    <location>
        <begin position="43"/>
        <end position="109"/>
    </location>
</feature>
<dbReference type="PANTHER" id="PTHR43133">
    <property type="entry name" value="RNA POLYMERASE ECF-TYPE SIGMA FACTO"/>
    <property type="match status" value="1"/>
</dbReference>
<dbReference type="AlphaFoldDB" id="A0A2T7BLU1"/>
<dbReference type="GO" id="GO:0003677">
    <property type="term" value="F:DNA binding"/>
    <property type="evidence" value="ECO:0007669"/>
    <property type="project" value="InterPro"/>
</dbReference>
<keyword evidence="8" id="KW-1185">Reference proteome</keyword>
<dbReference type="InterPro" id="IPR036388">
    <property type="entry name" value="WH-like_DNA-bd_sf"/>
</dbReference>
<organism evidence="7 8">
    <name type="scientific">Chitinophaga parva</name>
    <dbReference type="NCBI Taxonomy" id="2169414"/>
    <lineage>
        <taxon>Bacteria</taxon>
        <taxon>Pseudomonadati</taxon>
        <taxon>Bacteroidota</taxon>
        <taxon>Chitinophagia</taxon>
        <taxon>Chitinophagales</taxon>
        <taxon>Chitinophagaceae</taxon>
        <taxon>Chitinophaga</taxon>
    </lineage>
</organism>
<proteinExistence type="inferred from homology"/>
<dbReference type="Proteomes" id="UP000244450">
    <property type="component" value="Unassembled WGS sequence"/>
</dbReference>
<dbReference type="PANTHER" id="PTHR43133:SF46">
    <property type="entry name" value="RNA POLYMERASE SIGMA-70 FACTOR ECF SUBFAMILY"/>
    <property type="match status" value="1"/>
</dbReference>
<sequence>MCGLEILLFQVLKVVQVQANESYIASRLLQRVASGDHAAFRLLFEMYADKMHAAVYNYTKSTWVAEELVQEMFIRVWKYREQLHAVKDPSAYLYRMIFNQINDWLKQAANEQRILDSISGQDAVNPYDTGRQLDAAELQRILNAAVDSLPPQKKIIYQLNREQGLSYQEIADQLQLSVNTVRNHLVEANKLLRNYLKNYSLALALLVAKIFL</sequence>
<dbReference type="NCBIfam" id="TIGR02937">
    <property type="entry name" value="sigma70-ECF"/>
    <property type="match status" value="1"/>
</dbReference>
<reference evidence="7 8" key="1">
    <citation type="submission" date="2018-04" db="EMBL/GenBank/DDBJ databases">
        <title>Chitinophaga fuyangensis sp. nov., isolated from soil in a chemical factory.</title>
        <authorList>
            <person name="Chen K."/>
        </authorList>
    </citation>
    <scope>NUCLEOTIDE SEQUENCE [LARGE SCALE GENOMIC DNA]</scope>
    <source>
        <strain evidence="7 8">LY-1</strain>
    </source>
</reference>
<dbReference type="GO" id="GO:0006352">
    <property type="term" value="P:DNA-templated transcription initiation"/>
    <property type="evidence" value="ECO:0007669"/>
    <property type="project" value="InterPro"/>
</dbReference>
<dbReference type="InterPro" id="IPR007627">
    <property type="entry name" value="RNA_pol_sigma70_r2"/>
</dbReference>
<dbReference type="NCBIfam" id="TIGR02985">
    <property type="entry name" value="Sig70_bacteroi1"/>
    <property type="match status" value="1"/>
</dbReference>
<evidence type="ECO:0008006" key="9">
    <source>
        <dbReference type="Google" id="ProtNLM"/>
    </source>
</evidence>
<dbReference type="Gene3D" id="1.10.1740.10">
    <property type="match status" value="1"/>
</dbReference>
<dbReference type="InterPro" id="IPR014284">
    <property type="entry name" value="RNA_pol_sigma-70_dom"/>
</dbReference>
<dbReference type="InterPro" id="IPR013324">
    <property type="entry name" value="RNA_pol_sigma_r3/r4-like"/>
</dbReference>
<dbReference type="Pfam" id="PF08281">
    <property type="entry name" value="Sigma70_r4_2"/>
    <property type="match status" value="1"/>
</dbReference>
<evidence type="ECO:0000256" key="4">
    <source>
        <dbReference type="ARBA" id="ARBA00023163"/>
    </source>
</evidence>
<dbReference type="Pfam" id="PF04542">
    <property type="entry name" value="Sigma70_r2"/>
    <property type="match status" value="1"/>
</dbReference>
<comment type="caution">
    <text evidence="7">The sequence shown here is derived from an EMBL/GenBank/DDBJ whole genome shotgun (WGS) entry which is preliminary data.</text>
</comment>
<dbReference type="InterPro" id="IPR014327">
    <property type="entry name" value="RNA_pol_sigma70_bacteroid"/>
</dbReference>
<dbReference type="EMBL" id="QCYK01000001">
    <property type="protein sequence ID" value="PUZ28648.1"/>
    <property type="molecule type" value="Genomic_DNA"/>
</dbReference>
<evidence type="ECO:0000313" key="7">
    <source>
        <dbReference type="EMBL" id="PUZ28648.1"/>
    </source>
</evidence>
<evidence type="ECO:0000256" key="2">
    <source>
        <dbReference type="ARBA" id="ARBA00023015"/>
    </source>
</evidence>
<dbReference type="InterPro" id="IPR013249">
    <property type="entry name" value="RNA_pol_sigma70_r4_t2"/>
</dbReference>
<name>A0A2T7BLU1_9BACT</name>
<dbReference type="OrthoDB" id="1342792at2"/>